<dbReference type="EMBL" id="JACAZI010000027">
    <property type="protein sequence ID" value="KAF7334010.1"/>
    <property type="molecule type" value="Genomic_DNA"/>
</dbReference>
<dbReference type="Proteomes" id="UP000620124">
    <property type="component" value="Unassembled WGS sequence"/>
</dbReference>
<reference evidence="2" key="1">
    <citation type="submission" date="2020-05" db="EMBL/GenBank/DDBJ databases">
        <title>Mycena genomes resolve the evolution of fungal bioluminescence.</title>
        <authorList>
            <person name="Tsai I.J."/>
        </authorList>
    </citation>
    <scope>NUCLEOTIDE SEQUENCE</scope>
    <source>
        <strain evidence="2">CCC161011</strain>
    </source>
</reference>
<name>A0A8H6X4J5_9AGAR</name>
<protein>
    <submittedName>
        <fullName evidence="2">Uncharacterized protein</fullName>
    </submittedName>
</protein>
<sequence>MNTPEINTVNVSDELIQARKLLEAFKKTLGGNGENSPKLKPELAFSHYEYSEINAVNVSDELIQASKLLEAFKKANKGLKKTLGATVSSHPYKLSLEKRIADCNAFIGQYLTANPNLETPQVSGSPNDGPTNGLVRFTTHCFRRGGAQYRFLWADRKWSLKAVKWWGGWSSNENVGTLMRYLLDELMVYEEGFSDIMMDDRVINRHETFMGEDERVPVSKADLLKFEDSILMKIRGMIAGVPAPPIPASTSAANASIRPPGNGIPATRAETPVLSPASPTNDHITPSPYVPQPSRIPETKTLDDALTYWEHGAPQKGLDVPLKEWATLFKSSEYASEAVKLGNIRFGCEEFRVHCNGDFAAFEEKFPGMQRKFTMLMKAVRAERKLRGGGKDSQ</sequence>
<evidence type="ECO:0000313" key="2">
    <source>
        <dbReference type="EMBL" id="KAF7334010.1"/>
    </source>
</evidence>
<comment type="caution">
    <text evidence="2">The sequence shown here is derived from an EMBL/GenBank/DDBJ whole genome shotgun (WGS) entry which is preliminary data.</text>
</comment>
<dbReference type="InterPro" id="IPR013762">
    <property type="entry name" value="Integrase-like_cat_sf"/>
</dbReference>
<keyword evidence="3" id="KW-1185">Reference proteome</keyword>
<evidence type="ECO:0000313" key="3">
    <source>
        <dbReference type="Proteomes" id="UP000620124"/>
    </source>
</evidence>
<dbReference type="GO" id="GO:0006310">
    <property type="term" value="P:DNA recombination"/>
    <property type="evidence" value="ECO:0007669"/>
    <property type="project" value="InterPro"/>
</dbReference>
<proteinExistence type="predicted"/>
<evidence type="ECO:0000256" key="1">
    <source>
        <dbReference type="SAM" id="MobiDB-lite"/>
    </source>
</evidence>
<feature type="region of interest" description="Disordered" evidence="1">
    <location>
        <begin position="274"/>
        <end position="296"/>
    </location>
</feature>
<accession>A0A8H6X4J5</accession>
<dbReference type="Gene3D" id="1.10.443.10">
    <property type="entry name" value="Intergrase catalytic core"/>
    <property type="match status" value="1"/>
</dbReference>
<dbReference type="AlphaFoldDB" id="A0A8H6X4J5"/>
<gene>
    <name evidence="2" type="ORF">MVEN_02306200</name>
</gene>
<organism evidence="2 3">
    <name type="scientific">Mycena venus</name>
    <dbReference type="NCBI Taxonomy" id="2733690"/>
    <lineage>
        <taxon>Eukaryota</taxon>
        <taxon>Fungi</taxon>
        <taxon>Dikarya</taxon>
        <taxon>Basidiomycota</taxon>
        <taxon>Agaricomycotina</taxon>
        <taxon>Agaricomycetes</taxon>
        <taxon>Agaricomycetidae</taxon>
        <taxon>Agaricales</taxon>
        <taxon>Marasmiineae</taxon>
        <taxon>Mycenaceae</taxon>
        <taxon>Mycena</taxon>
    </lineage>
</organism>
<dbReference type="GO" id="GO:0015074">
    <property type="term" value="P:DNA integration"/>
    <property type="evidence" value="ECO:0007669"/>
    <property type="project" value="InterPro"/>
</dbReference>
<dbReference type="GO" id="GO:0003677">
    <property type="term" value="F:DNA binding"/>
    <property type="evidence" value="ECO:0007669"/>
    <property type="project" value="InterPro"/>
</dbReference>
<dbReference type="OrthoDB" id="2976553at2759"/>